<keyword evidence="3" id="KW-1185">Reference proteome</keyword>
<comment type="caution">
    <text evidence="2">The sequence shown here is derived from an EMBL/GenBank/DDBJ whole genome shotgun (WGS) entry which is preliminary data.</text>
</comment>
<protein>
    <submittedName>
        <fullName evidence="2">Uncharacterized protein</fullName>
    </submittedName>
</protein>
<proteinExistence type="predicted"/>
<organism evidence="2 3">
    <name type="scientific">Petrolisthes manimaculis</name>
    <dbReference type="NCBI Taxonomy" id="1843537"/>
    <lineage>
        <taxon>Eukaryota</taxon>
        <taxon>Metazoa</taxon>
        <taxon>Ecdysozoa</taxon>
        <taxon>Arthropoda</taxon>
        <taxon>Crustacea</taxon>
        <taxon>Multicrustacea</taxon>
        <taxon>Malacostraca</taxon>
        <taxon>Eumalacostraca</taxon>
        <taxon>Eucarida</taxon>
        <taxon>Decapoda</taxon>
        <taxon>Pleocyemata</taxon>
        <taxon>Anomura</taxon>
        <taxon>Galatheoidea</taxon>
        <taxon>Porcellanidae</taxon>
        <taxon>Petrolisthes</taxon>
    </lineage>
</organism>
<evidence type="ECO:0000256" key="1">
    <source>
        <dbReference type="SAM" id="MobiDB-lite"/>
    </source>
</evidence>
<name>A0AAE1PE74_9EUCA</name>
<reference evidence="2" key="1">
    <citation type="submission" date="2023-11" db="EMBL/GenBank/DDBJ databases">
        <title>Genome assemblies of two species of porcelain crab, Petrolisthes cinctipes and Petrolisthes manimaculis (Anomura: Porcellanidae).</title>
        <authorList>
            <person name="Angst P."/>
        </authorList>
    </citation>
    <scope>NUCLEOTIDE SEQUENCE</scope>
    <source>
        <strain evidence="2">PB745_02</strain>
        <tissue evidence="2">Gill</tissue>
    </source>
</reference>
<feature type="compositionally biased region" description="Basic residues" evidence="1">
    <location>
        <begin position="1"/>
        <end position="29"/>
    </location>
</feature>
<feature type="compositionally biased region" description="Basic residues" evidence="1">
    <location>
        <begin position="62"/>
        <end position="74"/>
    </location>
</feature>
<sequence>MSRKRRKKEGRGRRGVRKRVVGRGKRRAGREKVEEGKGKGGRGGGKSWKRGREKLEEGERKGGRRGGKSWKKGREKVEEGEGKGGRGVVSRKGGEEGKTVIRIRGEKLPMFTLQFGGKFETLMDNSLTEECWLRGTC</sequence>
<dbReference type="EMBL" id="JAWZYT010002063">
    <property type="protein sequence ID" value="KAK4306960.1"/>
    <property type="molecule type" value="Genomic_DNA"/>
</dbReference>
<evidence type="ECO:0000313" key="3">
    <source>
        <dbReference type="Proteomes" id="UP001292094"/>
    </source>
</evidence>
<feature type="compositionally biased region" description="Basic and acidic residues" evidence="1">
    <location>
        <begin position="75"/>
        <end position="84"/>
    </location>
</feature>
<gene>
    <name evidence="2" type="ORF">Pmani_021250</name>
</gene>
<evidence type="ECO:0000313" key="2">
    <source>
        <dbReference type="EMBL" id="KAK4306960.1"/>
    </source>
</evidence>
<dbReference type="Proteomes" id="UP001292094">
    <property type="component" value="Unassembled WGS sequence"/>
</dbReference>
<dbReference type="AlphaFoldDB" id="A0AAE1PE74"/>
<accession>A0AAE1PE74</accession>
<feature type="region of interest" description="Disordered" evidence="1">
    <location>
        <begin position="1"/>
        <end position="100"/>
    </location>
</feature>